<dbReference type="Proteomes" id="UP000291343">
    <property type="component" value="Unassembled WGS sequence"/>
</dbReference>
<feature type="transmembrane region" description="Helical" evidence="9">
    <location>
        <begin position="46"/>
        <end position="74"/>
    </location>
</feature>
<dbReference type="Pfam" id="PF00001">
    <property type="entry name" value="7tm_1"/>
    <property type="match status" value="1"/>
</dbReference>
<reference evidence="11 12" key="1">
    <citation type="journal article" date="2017" name="Gigascience">
        <title>Genome sequence of the small brown planthopper, Laodelphax striatellus.</title>
        <authorList>
            <person name="Zhu J."/>
            <person name="Jiang F."/>
            <person name="Wang X."/>
            <person name="Yang P."/>
            <person name="Bao Y."/>
            <person name="Zhao W."/>
            <person name="Wang W."/>
            <person name="Lu H."/>
            <person name="Wang Q."/>
            <person name="Cui N."/>
            <person name="Li J."/>
            <person name="Chen X."/>
            <person name="Luo L."/>
            <person name="Yu J."/>
            <person name="Kang L."/>
            <person name="Cui F."/>
        </authorList>
    </citation>
    <scope>NUCLEOTIDE SEQUENCE [LARGE SCALE GENOMIC DNA]</scope>
    <source>
        <strain evidence="11">Lst14</strain>
    </source>
</reference>
<dbReference type="STRING" id="195883.A0A482WLD8"/>
<dbReference type="InterPro" id="IPR000276">
    <property type="entry name" value="GPCR_Rhodpsn"/>
</dbReference>
<keyword evidence="4 9" id="KW-1133">Transmembrane helix</keyword>
<dbReference type="PANTHER" id="PTHR24243">
    <property type="entry name" value="G-PROTEIN COUPLED RECEPTOR"/>
    <property type="match status" value="1"/>
</dbReference>
<sequence length="113" mass="12766">METPLPEKLQLLMNWSEADDIIARSNFSLYYFNGSSLDSYEEGAPFYMLLTMCILYAVILLCGVVGNVSTCIVIARNKHMHTATNYYLFSLAVSDMMLLLAGLPQEIMHTPFK</sequence>
<dbReference type="PANTHER" id="PTHR24243:SF208">
    <property type="entry name" value="PYROKININ-1 RECEPTOR"/>
    <property type="match status" value="1"/>
</dbReference>
<keyword evidence="6 9" id="KW-0472">Membrane</keyword>
<comment type="similarity">
    <text evidence="2">Belongs to the G-protein coupled receptor 1 family.</text>
</comment>
<organism evidence="11 12">
    <name type="scientific">Laodelphax striatellus</name>
    <name type="common">Small brown planthopper</name>
    <name type="synonym">Delphax striatella</name>
    <dbReference type="NCBI Taxonomy" id="195883"/>
    <lineage>
        <taxon>Eukaryota</taxon>
        <taxon>Metazoa</taxon>
        <taxon>Ecdysozoa</taxon>
        <taxon>Arthropoda</taxon>
        <taxon>Hexapoda</taxon>
        <taxon>Insecta</taxon>
        <taxon>Pterygota</taxon>
        <taxon>Neoptera</taxon>
        <taxon>Paraneoptera</taxon>
        <taxon>Hemiptera</taxon>
        <taxon>Auchenorrhyncha</taxon>
        <taxon>Fulgoroidea</taxon>
        <taxon>Delphacidae</taxon>
        <taxon>Criomorphinae</taxon>
        <taxon>Laodelphax</taxon>
    </lineage>
</organism>
<protein>
    <recommendedName>
        <fullName evidence="10">G-protein coupled receptors family 1 profile domain-containing protein</fullName>
    </recommendedName>
</protein>
<keyword evidence="3 9" id="KW-0812">Transmembrane</keyword>
<evidence type="ECO:0000256" key="1">
    <source>
        <dbReference type="ARBA" id="ARBA00004141"/>
    </source>
</evidence>
<dbReference type="InterPro" id="IPR017452">
    <property type="entry name" value="GPCR_Rhodpsn_7TM"/>
</dbReference>
<name>A0A482WLD8_LAOST</name>
<accession>A0A482WLD8</accession>
<evidence type="ECO:0000256" key="5">
    <source>
        <dbReference type="ARBA" id="ARBA00023040"/>
    </source>
</evidence>
<comment type="caution">
    <text evidence="11">The sequence shown here is derived from an EMBL/GenBank/DDBJ whole genome shotgun (WGS) entry which is preliminary data.</text>
</comment>
<dbReference type="SMR" id="A0A482WLD8"/>
<evidence type="ECO:0000256" key="3">
    <source>
        <dbReference type="ARBA" id="ARBA00022692"/>
    </source>
</evidence>
<feature type="transmembrane region" description="Helical" evidence="9">
    <location>
        <begin position="86"/>
        <end position="103"/>
    </location>
</feature>
<dbReference type="GO" id="GO:0005886">
    <property type="term" value="C:plasma membrane"/>
    <property type="evidence" value="ECO:0007669"/>
    <property type="project" value="TreeGrafter"/>
</dbReference>
<evidence type="ECO:0000256" key="6">
    <source>
        <dbReference type="ARBA" id="ARBA00023136"/>
    </source>
</evidence>
<dbReference type="EMBL" id="QKKF02032795">
    <property type="protein sequence ID" value="RZF34046.1"/>
    <property type="molecule type" value="Genomic_DNA"/>
</dbReference>
<proteinExistence type="inferred from homology"/>
<evidence type="ECO:0000256" key="2">
    <source>
        <dbReference type="ARBA" id="ARBA00010663"/>
    </source>
</evidence>
<dbReference type="SUPFAM" id="SSF81321">
    <property type="entry name" value="Family A G protein-coupled receptor-like"/>
    <property type="match status" value="1"/>
</dbReference>
<gene>
    <name evidence="11" type="ORF">LSTR_LSTR013755</name>
</gene>
<dbReference type="InParanoid" id="A0A482WLD8"/>
<dbReference type="PRINTS" id="PR00237">
    <property type="entry name" value="GPCRRHODOPSN"/>
</dbReference>
<evidence type="ECO:0000256" key="4">
    <source>
        <dbReference type="ARBA" id="ARBA00022989"/>
    </source>
</evidence>
<keyword evidence="12" id="KW-1185">Reference proteome</keyword>
<evidence type="ECO:0000313" key="11">
    <source>
        <dbReference type="EMBL" id="RZF34046.1"/>
    </source>
</evidence>
<feature type="domain" description="G-protein coupled receptors family 1 profile" evidence="10">
    <location>
        <begin position="66"/>
        <end position="113"/>
    </location>
</feature>
<dbReference type="AlphaFoldDB" id="A0A482WLD8"/>
<keyword evidence="5" id="KW-0297">G-protein coupled receptor</keyword>
<evidence type="ECO:0000256" key="8">
    <source>
        <dbReference type="ARBA" id="ARBA00023224"/>
    </source>
</evidence>
<evidence type="ECO:0000313" key="12">
    <source>
        <dbReference type="Proteomes" id="UP000291343"/>
    </source>
</evidence>
<evidence type="ECO:0000256" key="7">
    <source>
        <dbReference type="ARBA" id="ARBA00023170"/>
    </source>
</evidence>
<dbReference type="PROSITE" id="PS50262">
    <property type="entry name" value="G_PROTEIN_RECEP_F1_2"/>
    <property type="match status" value="1"/>
</dbReference>
<evidence type="ECO:0000259" key="10">
    <source>
        <dbReference type="PROSITE" id="PS50262"/>
    </source>
</evidence>
<dbReference type="OrthoDB" id="5950040at2759"/>
<dbReference type="Gene3D" id="1.20.1070.10">
    <property type="entry name" value="Rhodopsin 7-helix transmembrane proteins"/>
    <property type="match status" value="1"/>
</dbReference>
<comment type="subcellular location">
    <subcellularLocation>
        <location evidence="1">Membrane</location>
        <topology evidence="1">Multi-pass membrane protein</topology>
    </subcellularLocation>
</comment>
<keyword evidence="7" id="KW-0675">Receptor</keyword>
<dbReference type="GO" id="GO:0008188">
    <property type="term" value="F:neuropeptide receptor activity"/>
    <property type="evidence" value="ECO:0007669"/>
    <property type="project" value="TreeGrafter"/>
</dbReference>
<keyword evidence="8" id="KW-0807">Transducer</keyword>
<evidence type="ECO:0000256" key="9">
    <source>
        <dbReference type="SAM" id="Phobius"/>
    </source>
</evidence>